<evidence type="ECO:0000256" key="1">
    <source>
        <dbReference type="ARBA" id="ARBA00023015"/>
    </source>
</evidence>
<evidence type="ECO:0000256" key="3">
    <source>
        <dbReference type="ARBA" id="ARBA00023163"/>
    </source>
</evidence>
<keyword evidence="7" id="KW-1185">Reference proteome</keyword>
<feature type="domain" description="HTH luxR-type" evidence="5">
    <location>
        <begin position="179"/>
        <end position="244"/>
    </location>
</feature>
<dbReference type="InterPro" id="IPR036388">
    <property type="entry name" value="WH-like_DNA-bd_sf"/>
</dbReference>
<proteinExistence type="predicted"/>
<dbReference type="GO" id="GO:0006355">
    <property type="term" value="P:regulation of DNA-templated transcription"/>
    <property type="evidence" value="ECO:0007669"/>
    <property type="project" value="InterPro"/>
</dbReference>
<evidence type="ECO:0000313" key="6">
    <source>
        <dbReference type="EMBL" id="MBB3979289.1"/>
    </source>
</evidence>
<reference evidence="6 7" key="1">
    <citation type="submission" date="2020-08" db="EMBL/GenBank/DDBJ databases">
        <title>Genomic Encyclopedia of Type Strains, Phase IV (KMG-IV): sequencing the most valuable type-strain genomes for metagenomic binning, comparative biology and taxonomic classification.</title>
        <authorList>
            <person name="Goeker M."/>
        </authorList>
    </citation>
    <scope>NUCLEOTIDE SEQUENCE [LARGE SCALE GENOMIC DNA]</scope>
    <source>
        <strain evidence="6 7">DSM 100211</strain>
    </source>
</reference>
<evidence type="ECO:0000313" key="7">
    <source>
        <dbReference type="Proteomes" id="UP000574761"/>
    </source>
</evidence>
<dbReference type="PANTHER" id="PTHR44688">
    <property type="entry name" value="DNA-BINDING TRANSCRIPTIONAL ACTIVATOR DEVR_DOSR"/>
    <property type="match status" value="1"/>
</dbReference>
<protein>
    <submittedName>
        <fullName evidence="6">DNA-binding CsgD family transcriptional regulator</fullName>
    </submittedName>
</protein>
<dbReference type="Pfam" id="PF00196">
    <property type="entry name" value="GerE"/>
    <property type="match status" value="1"/>
</dbReference>
<dbReference type="InterPro" id="IPR000792">
    <property type="entry name" value="Tscrpt_reg_LuxR_C"/>
</dbReference>
<sequence length="247" mass="26843">MEHPFSQPKGEAPEIRISKLSRPKRTTDVVATLQHMQKVAGAKNFAVFRILGQGLPSARRLACTLSSWASETEKTARTLVETHGETLMAHLETSMLPVVWEGDDANSFIAEELASFALRLPPSQLPYAGIAFPVRLGSSGNGFVVLTGDFLRIDTDLVLDMHMRAGQIMVDLLAADEKRMQPAEALNDREIACLQMAGDGCISESIAEKLGLSVHTVNAYLGTATTKLDAVNRVQAIAKAIRLGYIR</sequence>
<dbReference type="PRINTS" id="PR00038">
    <property type="entry name" value="HTHLUXR"/>
</dbReference>
<evidence type="ECO:0000256" key="4">
    <source>
        <dbReference type="SAM" id="MobiDB-lite"/>
    </source>
</evidence>
<dbReference type="GO" id="GO:0003677">
    <property type="term" value="F:DNA binding"/>
    <property type="evidence" value="ECO:0007669"/>
    <property type="project" value="UniProtKB-KW"/>
</dbReference>
<name>A0A7W6DHU1_9HYPH</name>
<dbReference type="AlphaFoldDB" id="A0A7W6DHU1"/>
<gene>
    <name evidence="6" type="ORF">GGQ64_004529</name>
</gene>
<keyword evidence="3" id="KW-0804">Transcription</keyword>
<keyword evidence="2 6" id="KW-0238">DNA-binding</keyword>
<dbReference type="RefSeq" id="WP_183807534.1">
    <property type="nucleotide sequence ID" value="NZ_JACIEE010000010.1"/>
</dbReference>
<dbReference type="SMART" id="SM00421">
    <property type="entry name" value="HTH_LUXR"/>
    <property type="match status" value="1"/>
</dbReference>
<keyword evidence="1" id="KW-0805">Transcription regulation</keyword>
<accession>A0A7W6DHU1</accession>
<dbReference type="PANTHER" id="PTHR44688:SF16">
    <property type="entry name" value="DNA-BINDING TRANSCRIPTIONAL ACTIVATOR DEVR_DOSR"/>
    <property type="match status" value="1"/>
</dbReference>
<dbReference type="PROSITE" id="PS50043">
    <property type="entry name" value="HTH_LUXR_2"/>
    <property type="match status" value="1"/>
</dbReference>
<feature type="region of interest" description="Disordered" evidence="4">
    <location>
        <begin position="1"/>
        <end position="21"/>
    </location>
</feature>
<organism evidence="6 7">
    <name type="scientific">Mycoplana azooxidifex</name>
    <dbReference type="NCBI Taxonomy" id="1636188"/>
    <lineage>
        <taxon>Bacteria</taxon>
        <taxon>Pseudomonadati</taxon>
        <taxon>Pseudomonadota</taxon>
        <taxon>Alphaproteobacteria</taxon>
        <taxon>Hyphomicrobiales</taxon>
        <taxon>Rhizobiaceae</taxon>
        <taxon>Mycoplana</taxon>
    </lineage>
</organism>
<dbReference type="EMBL" id="JACIEE010000010">
    <property type="protein sequence ID" value="MBB3979289.1"/>
    <property type="molecule type" value="Genomic_DNA"/>
</dbReference>
<dbReference type="CDD" id="cd06170">
    <property type="entry name" value="LuxR_C_like"/>
    <property type="match status" value="1"/>
</dbReference>
<dbReference type="NCBIfam" id="NF047403">
    <property type="entry name" value="TransRegVisR"/>
    <property type="match status" value="1"/>
</dbReference>
<evidence type="ECO:0000256" key="2">
    <source>
        <dbReference type="ARBA" id="ARBA00023125"/>
    </source>
</evidence>
<dbReference type="Gene3D" id="1.10.10.10">
    <property type="entry name" value="Winged helix-like DNA-binding domain superfamily/Winged helix DNA-binding domain"/>
    <property type="match status" value="1"/>
</dbReference>
<dbReference type="InterPro" id="IPR016032">
    <property type="entry name" value="Sig_transdc_resp-reg_C-effctor"/>
</dbReference>
<comment type="caution">
    <text evidence="6">The sequence shown here is derived from an EMBL/GenBank/DDBJ whole genome shotgun (WGS) entry which is preliminary data.</text>
</comment>
<dbReference type="SUPFAM" id="SSF46894">
    <property type="entry name" value="C-terminal effector domain of the bipartite response regulators"/>
    <property type="match status" value="1"/>
</dbReference>
<evidence type="ECO:0000259" key="5">
    <source>
        <dbReference type="PROSITE" id="PS50043"/>
    </source>
</evidence>
<dbReference type="Proteomes" id="UP000574761">
    <property type="component" value="Unassembled WGS sequence"/>
</dbReference>